<feature type="domain" description="F-box" evidence="1">
    <location>
        <begin position="30"/>
        <end position="78"/>
    </location>
</feature>
<evidence type="ECO:0000313" key="3">
    <source>
        <dbReference type="EMBL" id="CAF3738717.1"/>
    </source>
</evidence>
<dbReference type="Proteomes" id="UP000663836">
    <property type="component" value="Unassembled WGS sequence"/>
</dbReference>
<evidence type="ECO:0000259" key="1">
    <source>
        <dbReference type="PROSITE" id="PS50181"/>
    </source>
</evidence>
<dbReference type="InterPro" id="IPR001810">
    <property type="entry name" value="F-box_dom"/>
</dbReference>
<comment type="caution">
    <text evidence="2">The sequence shown here is derived from an EMBL/GenBank/DDBJ whole genome shotgun (WGS) entry which is preliminary data.</text>
</comment>
<accession>A0A814IEI7</accession>
<dbReference type="Gene3D" id="3.80.10.10">
    <property type="entry name" value="Ribonuclease Inhibitor"/>
    <property type="match status" value="1"/>
</dbReference>
<name>A0A814IEI7_9BILA</name>
<dbReference type="SUPFAM" id="SSF52047">
    <property type="entry name" value="RNI-like"/>
    <property type="match status" value="1"/>
</dbReference>
<dbReference type="AlphaFoldDB" id="A0A814IEI7"/>
<dbReference type="InterPro" id="IPR032675">
    <property type="entry name" value="LRR_dom_sf"/>
</dbReference>
<gene>
    <name evidence="3" type="ORF">JBS370_LOCUS11863</name>
    <name evidence="2" type="ORF">ZHD862_LOCUS13630</name>
</gene>
<evidence type="ECO:0000313" key="2">
    <source>
        <dbReference type="EMBL" id="CAF1022882.1"/>
    </source>
</evidence>
<reference evidence="2" key="1">
    <citation type="submission" date="2021-02" db="EMBL/GenBank/DDBJ databases">
        <authorList>
            <person name="Nowell W R."/>
        </authorList>
    </citation>
    <scope>NUCLEOTIDE SEQUENCE</scope>
</reference>
<dbReference type="Proteomes" id="UP000663864">
    <property type="component" value="Unassembled WGS sequence"/>
</dbReference>
<organism evidence="2 4">
    <name type="scientific">Rotaria sordida</name>
    <dbReference type="NCBI Taxonomy" id="392033"/>
    <lineage>
        <taxon>Eukaryota</taxon>
        <taxon>Metazoa</taxon>
        <taxon>Spiralia</taxon>
        <taxon>Gnathifera</taxon>
        <taxon>Rotifera</taxon>
        <taxon>Eurotatoria</taxon>
        <taxon>Bdelloidea</taxon>
        <taxon>Philodinida</taxon>
        <taxon>Philodinidae</taxon>
        <taxon>Rotaria</taxon>
    </lineage>
</organism>
<proteinExistence type="predicted"/>
<sequence>MERRIKRPSDDTVYNYNNNKKSKFLVTTTKSYFENLPNETFYEIFEYLEYNDIYHGFFYLNKRFQNLLINLNIPFQINLSTISKLQFDLYNKNVFQPNKHQIKILRLSNPFTIDMIFSSPRLICNLIRIEKLIFDHINSKYFNNILKYLMHLPKLHSLILSPIDYIQNPTIIFNQIFRLKKLKYCKLTYKIKDNENILPIDFDQYEQNSIEYLIINSPFRYESFQKLFIYLPKLRHLSINYLLGSNNSQINFYPIELKDLKYVSFDLHSINFRQFKKLIKNFFHHIEVLRISTFDDFSYSHAEQWEELISSSIPNLHIFDMKNSYTTAMDGFLYLCLSGHFRSKFWEEKQWFFDHQYDCHESSNNGTFYSTNPYRRKDHTFHWQYNHCIDSNVKKHDFKSVKHINICGKRAINNYVIYFSNATELTIKNYGKTYYGSMLTVLNQILPLKQLKKLIIDCNDFPIQQVLNLISLTPNLRLLKWNFQSIDQTKLKLIEQSETFRSLSNTNKIQNLQILHCCLFDEIQFFIKLFPQLESLQIAVFRKQIIQIIRCLLSKMDHLFFLHITDIIKTYLQKLNFLIKSENLLNDYLIKFIDHDLYLWW</sequence>
<evidence type="ECO:0000313" key="4">
    <source>
        <dbReference type="Proteomes" id="UP000663864"/>
    </source>
</evidence>
<dbReference type="PROSITE" id="PS50181">
    <property type="entry name" value="FBOX"/>
    <property type="match status" value="1"/>
</dbReference>
<dbReference type="EMBL" id="CAJNOT010000566">
    <property type="protein sequence ID" value="CAF1022882.1"/>
    <property type="molecule type" value="Genomic_DNA"/>
</dbReference>
<protein>
    <recommendedName>
        <fullName evidence="1">F-box domain-containing protein</fullName>
    </recommendedName>
</protein>
<dbReference type="EMBL" id="CAJOBD010000938">
    <property type="protein sequence ID" value="CAF3738717.1"/>
    <property type="molecule type" value="Genomic_DNA"/>
</dbReference>